<evidence type="ECO:0000313" key="1">
    <source>
        <dbReference type="EMBL" id="MBB5747065.1"/>
    </source>
</evidence>
<sequence length="176" mass="19565">MISTPPHAPTRTSSTDFNFDHLDVRSLLRLHGRISQMLRDRGVTRTANNPTGDLAEHLFCKAFGWTQADNSMKAVDATCANGLRYQIKGRRTMQLKGSRQLSAIRDLEGDHFDVLAGVVFDEHFDVVRAALVPAALIRAGATYVKRTNSSKFILRDDVWTQPGVTDVTEALRAVEL</sequence>
<keyword evidence="2" id="KW-1185">Reference proteome</keyword>
<evidence type="ECO:0000313" key="2">
    <source>
        <dbReference type="Proteomes" id="UP000545037"/>
    </source>
</evidence>
<dbReference type="RefSeq" id="WP_221230671.1">
    <property type="nucleotide sequence ID" value="NZ_JACHOR010000004.1"/>
</dbReference>
<dbReference type="AlphaFoldDB" id="A0A7W9CJY4"/>
<dbReference type="EMBL" id="JACHOR010000004">
    <property type="protein sequence ID" value="MBB5747065.1"/>
    <property type="molecule type" value="Genomic_DNA"/>
</dbReference>
<accession>A0A7W9CJY4</accession>
<organism evidence="1 2">
    <name type="scientific">Brevundimonas variabilis</name>
    <dbReference type="NCBI Taxonomy" id="74312"/>
    <lineage>
        <taxon>Bacteria</taxon>
        <taxon>Pseudomonadati</taxon>
        <taxon>Pseudomonadota</taxon>
        <taxon>Alphaproteobacteria</taxon>
        <taxon>Caulobacterales</taxon>
        <taxon>Caulobacteraceae</taxon>
        <taxon>Brevundimonas</taxon>
    </lineage>
</organism>
<proteinExistence type="predicted"/>
<comment type="caution">
    <text evidence="1">The sequence shown here is derived from an EMBL/GenBank/DDBJ whole genome shotgun (WGS) entry which is preliminary data.</text>
</comment>
<name>A0A7W9CJY4_9CAUL</name>
<dbReference type="Proteomes" id="UP000545037">
    <property type="component" value="Unassembled WGS sequence"/>
</dbReference>
<gene>
    <name evidence="1" type="ORF">GGR13_002672</name>
</gene>
<reference evidence="1 2" key="1">
    <citation type="submission" date="2020-08" db="EMBL/GenBank/DDBJ databases">
        <title>Genomic Encyclopedia of Type Strains, Phase IV (KMG-IV): sequencing the most valuable type-strain genomes for metagenomic binning, comparative biology and taxonomic classification.</title>
        <authorList>
            <person name="Goeker M."/>
        </authorList>
    </citation>
    <scope>NUCLEOTIDE SEQUENCE [LARGE SCALE GENOMIC DNA]</scope>
    <source>
        <strain evidence="1 2">DSM 4737</strain>
    </source>
</reference>
<protein>
    <submittedName>
        <fullName evidence="1">Uncharacterized protein</fullName>
    </submittedName>
</protein>